<dbReference type="InterPro" id="IPR015422">
    <property type="entry name" value="PyrdxlP-dep_Trfase_small"/>
</dbReference>
<protein>
    <submittedName>
        <fullName evidence="2">PLP-dependent transferase</fullName>
    </submittedName>
</protein>
<accession>A0A1J7IXE0</accession>
<dbReference type="CDD" id="cd00609">
    <property type="entry name" value="AAT_like"/>
    <property type="match status" value="1"/>
</dbReference>
<dbReference type="EMBL" id="KV875095">
    <property type="protein sequence ID" value="OIW32383.1"/>
    <property type="molecule type" value="Genomic_DNA"/>
</dbReference>
<sequence length="518" mass="56836">MTSRKLLFLSTISKTSRSQIPSHTISFPPHHMVLTHTHTMSTTSPTPPPTHTQKKKQINLLRGWPSPSLLPAPSLLSASHTSLTNPSLYVPGLQYGPDPGYQPLRDEISRWLAPIYGVEADAERICVSGGASQAVATVLASFTDPGFTRGVWMVAPCYFLAGGIFEDGGFYGRGERLRGFGEDGEGGDVEELEREILKVEETEWPDKPVYKHLSPQRKAYKHIIYVVPTCANPSGTTMSLRRRHDLVNLARKYDALVICDDVYDFLQWPVVSSLSPPSPSSPLPLPTGTPLPRLVDIDLALGRSEHDPEGKWFGHAISNGTFSKLIGPGVRTGWVEGTRDFAYGLSQTGSTRSGGAPSQFSAMVVAEMLRAGEVDRHVAGKVRPALQRRHGMVLEAVRRELGRYGVEVVGEGEEGDGDGVYGGYFVWLRLPADGPGAREVAGRAKREENLIVAEGEMFEVPGDERSPRFGRNVRLCFSWEEEGDVVEGVRRLGGVIGRMRDGVEERVMDGFDASRVYK</sequence>
<dbReference type="InterPro" id="IPR015424">
    <property type="entry name" value="PyrdxlP-dep_Trfase"/>
</dbReference>
<evidence type="ECO:0000259" key="1">
    <source>
        <dbReference type="Pfam" id="PF00155"/>
    </source>
</evidence>
<evidence type="ECO:0000313" key="3">
    <source>
        <dbReference type="Proteomes" id="UP000182658"/>
    </source>
</evidence>
<keyword evidence="2" id="KW-0808">Transferase</keyword>
<keyword evidence="3" id="KW-1185">Reference proteome</keyword>
<gene>
    <name evidence="2" type="ORF">CONLIGDRAFT_678784</name>
</gene>
<proteinExistence type="predicted"/>
<reference evidence="2 3" key="1">
    <citation type="submission" date="2016-10" db="EMBL/GenBank/DDBJ databases">
        <title>Draft genome sequence of Coniochaeta ligniaria NRRL30616, a lignocellulolytic fungus for bioabatement of inhibitors in plant biomass hydrolysates.</title>
        <authorList>
            <consortium name="DOE Joint Genome Institute"/>
            <person name="Jimenez D.J."/>
            <person name="Hector R.E."/>
            <person name="Riley R."/>
            <person name="Sun H."/>
            <person name="Grigoriev I.V."/>
            <person name="Van Elsas J.D."/>
            <person name="Nichols N.N."/>
        </authorList>
    </citation>
    <scope>NUCLEOTIDE SEQUENCE [LARGE SCALE GENOMIC DNA]</scope>
    <source>
        <strain evidence="2 3">NRRL 30616</strain>
    </source>
</reference>
<dbReference type="Pfam" id="PF00155">
    <property type="entry name" value="Aminotran_1_2"/>
    <property type="match status" value="1"/>
</dbReference>
<dbReference type="Gene3D" id="3.90.1150.10">
    <property type="entry name" value="Aspartate Aminotransferase, domain 1"/>
    <property type="match status" value="1"/>
</dbReference>
<dbReference type="AlphaFoldDB" id="A0A1J7IXE0"/>
<dbReference type="GO" id="GO:0047536">
    <property type="term" value="F:2-aminoadipate transaminase activity"/>
    <property type="evidence" value="ECO:0007669"/>
    <property type="project" value="TreeGrafter"/>
</dbReference>
<dbReference type="GO" id="GO:0030170">
    <property type="term" value="F:pyridoxal phosphate binding"/>
    <property type="evidence" value="ECO:0007669"/>
    <property type="project" value="InterPro"/>
</dbReference>
<dbReference type="Proteomes" id="UP000182658">
    <property type="component" value="Unassembled WGS sequence"/>
</dbReference>
<dbReference type="OrthoDB" id="7042322at2759"/>
<dbReference type="SUPFAM" id="SSF53383">
    <property type="entry name" value="PLP-dependent transferases"/>
    <property type="match status" value="1"/>
</dbReference>
<dbReference type="InterPro" id="IPR004839">
    <property type="entry name" value="Aminotransferase_I/II_large"/>
</dbReference>
<dbReference type="STRING" id="1408157.A0A1J7IXE0"/>
<dbReference type="Gene3D" id="3.40.640.10">
    <property type="entry name" value="Type I PLP-dependent aspartate aminotransferase-like (Major domain)"/>
    <property type="match status" value="1"/>
</dbReference>
<dbReference type="InterPro" id="IPR015421">
    <property type="entry name" value="PyrdxlP-dep_Trfase_major"/>
</dbReference>
<dbReference type="InParanoid" id="A0A1J7IXE0"/>
<dbReference type="PANTHER" id="PTHR42858">
    <property type="entry name" value="AMINOTRANSFERASE"/>
    <property type="match status" value="1"/>
</dbReference>
<feature type="domain" description="Aminotransferase class I/classII large" evidence="1">
    <location>
        <begin position="94"/>
        <end position="460"/>
    </location>
</feature>
<dbReference type="FunCoup" id="A0A1J7IXE0">
    <property type="interactions" value="57"/>
</dbReference>
<evidence type="ECO:0000313" key="2">
    <source>
        <dbReference type="EMBL" id="OIW32383.1"/>
    </source>
</evidence>
<organism evidence="2 3">
    <name type="scientific">Coniochaeta ligniaria NRRL 30616</name>
    <dbReference type="NCBI Taxonomy" id="1408157"/>
    <lineage>
        <taxon>Eukaryota</taxon>
        <taxon>Fungi</taxon>
        <taxon>Dikarya</taxon>
        <taxon>Ascomycota</taxon>
        <taxon>Pezizomycotina</taxon>
        <taxon>Sordariomycetes</taxon>
        <taxon>Sordariomycetidae</taxon>
        <taxon>Coniochaetales</taxon>
        <taxon>Coniochaetaceae</taxon>
        <taxon>Coniochaeta</taxon>
    </lineage>
</organism>
<dbReference type="PANTHER" id="PTHR42858:SF1">
    <property type="entry name" value="LD15494P"/>
    <property type="match status" value="1"/>
</dbReference>
<name>A0A1J7IXE0_9PEZI</name>